<dbReference type="Proteomes" id="UP000198397">
    <property type="component" value="Unassembled WGS sequence"/>
</dbReference>
<dbReference type="PROSITE" id="PS50966">
    <property type="entry name" value="ZF_SWIM"/>
    <property type="match status" value="1"/>
</dbReference>
<keyword evidence="5" id="KW-1185">Reference proteome</keyword>
<accession>A0A238W0L2</accession>
<dbReference type="GO" id="GO:0008270">
    <property type="term" value="F:zinc ion binding"/>
    <property type="evidence" value="ECO:0007669"/>
    <property type="project" value="UniProtKB-KW"/>
</dbReference>
<evidence type="ECO:0000256" key="1">
    <source>
        <dbReference type="PROSITE-ProRule" id="PRU00325"/>
    </source>
</evidence>
<dbReference type="RefSeq" id="WP_245809916.1">
    <property type="nucleotide sequence ID" value="NZ_FZNQ01000005.1"/>
</dbReference>
<dbReference type="AlphaFoldDB" id="A0A238W0L2"/>
<feature type="region of interest" description="Disordered" evidence="2">
    <location>
        <begin position="155"/>
        <end position="174"/>
    </location>
</feature>
<keyword evidence="1" id="KW-0863">Zinc-finger</keyword>
<organism evidence="4 5">
    <name type="scientific">Halorubrum vacuolatum</name>
    <name type="common">Natronobacterium vacuolatum</name>
    <dbReference type="NCBI Taxonomy" id="63740"/>
    <lineage>
        <taxon>Archaea</taxon>
        <taxon>Methanobacteriati</taxon>
        <taxon>Methanobacteriota</taxon>
        <taxon>Stenosarchaea group</taxon>
        <taxon>Halobacteria</taxon>
        <taxon>Halobacteriales</taxon>
        <taxon>Haloferacaceae</taxon>
        <taxon>Halorubrum</taxon>
    </lineage>
</organism>
<keyword evidence="1" id="KW-0479">Metal-binding</keyword>
<dbReference type="Pfam" id="PF04434">
    <property type="entry name" value="SWIM"/>
    <property type="match status" value="1"/>
</dbReference>
<sequence>MTVRPLRDRRYVVETAGGVYVVALDTGTCTCPDHAIRGSRCKHLRRVAIEVTAGSVPAPDERVGICATCGDETFVAFEATGPQLCARHGFEPGETVTDRETGKQLIVVSVTAHRADSYRTEEGRTIADYPTNADYGAHEPVIEVVYLDSLRPEREPTDAKRYGFPASRLVRDRS</sequence>
<gene>
    <name evidence="4" type="ORF">SAMN06264855_1056</name>
</gene>
<evidence type="ECO:0000313" key="4">
    <source>
        <dbReference type="EMBL" id="SNR40056.1"/>
    </source>
</evidence>
<evidence type="ECO:0000259" key="3">
    <source>
        <dbReference type="PROSITE" id="PS50966"/>
    </source>
</evidence>
<dbReference type="EMBL" id="FZNQ01000005">
    <property type="protein sequence ID" value="SNR40056.1"/>
    <property type="molecule type" value="Genomic_DNA"/>
</dbReference>
<proteinExistence type="predicted"/>
<evidence type="ECO:0000313" key="5">
    <source>
        <dbReference type="Proteomes" id="UP000198397"/>
    </source>
</evidence>
<feature type="domain" description="SWIM-type" evidence="3">
    <location>
        <begin position="20"/>
        <end position="52"/>
    </location>
</feature>
<protein>
    <submittedName>
        <fullName evidence="4">SWIM zinc finger</fullName>
    </submittedName>
</protein>
<dbReference type="InterPro" id="IPR007527">
    <property type="entry name" value="Znf_SWIM"/>
</dbReference>
<name>A0A238W0L2_HALVU</name>
<keyword evidence="1" id="KW-0862">Zinc</keyword>
<evidence type="ECO:0000256" key="2">
    <source>
        <dbReference type="SAM" id="MobiDB-lite"/>
    </source>
</evidence>
<reference evidence="4 5" key="1">
    <citation type="submission" date="2017-06" db="EMBL/GenBank/DDBJ databases">
        <authorList>
            <person name="Kim H.J."/>
            <person name="Triplett B.A."/>
        </authorList>
    </citation>
    <scope>NUCLEOTIDE SEQUENCE [LARGE SCALE GENOMIC DNA]</scope>
    <source>
        <strain evidence="4 5">DSM 8800</strain>
    </source>
</reference>